<comment type="caution">
    <text evidence="2">The sequence shown here is derived from an EMBL/GenBank/DDBJ whole genome shotgun (WGS) entry which is preliminary data.</text>
</comment>
<dbReference type="OrthoDB" id="8480631at2"/>
<name>A0A2G4YRF7_9PROT</name>
<feature type="compositionally biased region" description="Basic and acidic residues" evidence="1">
    <location>
        <begin position="134"/>
        <end position="147"/>
    </location>
</feature>
<evidence type="ECO:0008006" key="4">
    <source>
        <dbReference type="Google" id="ProtNLM"/>
    </source>
</evidence>
<reference evidence="2 3" key="1">
    <citation type="submission" date="2017-10" db="EMBL/GenBank/DDBJ databases">
        <title>Frigbacter circumglobatus gen. nov. sp. nov., isolated from sediment cultured in situ.</title>
        <authorList>
            <person name="Zhao Z."/>
        </authorList>
    </citation>
    <scope>NUCLEOTIDE SEQUENCE [LARGE SCALE GENOMIC DNA]</scope>
    <source>
        <strain evidence="2 3">ZYL</strain>
    </source>
</reference>
<dbReference type="InParanoid" id="A0A2G4YRF7"/>
<feature type="region of interest" description="Disordered" evidence="1">
    <location>
        <begin position="110"/>
        <end position="147"/>
    </location>
</feature>
<evidence type="ECO:0000313" key="3">
    <source>
        <dbReference type="Proteomes" id="UP000229730"/>
    </source>
</evidence>
<dbReference type="AlphaFoldDB" id="A0A2G4YRF7"/>
<organism evidence="2 3">
    <name type="scientific">Paremcibacter congregatus</name>
    <dbReference type="NCBI Taxonomy" id="2043170"/>
    <lineage>
        <taxon>Bacteria</taxon>
        <taxon>Pseudomonadati</taxon>
        <taxon>Pseudomonadota</taxon>
        <taxon>Alphaproteobacteria</taxon>
        <taxon>Emcibacterales</taxon>
        <taxon>Emcibacteraceae</taxon>
        <taxon>Paremcibacter</taxon>
    </lineage>
</organism>
<sequence>MAKTTASGRWSAEKESVFLSILQQSGNVTAATAAAELDRSQVYRRRVAHPAFRDKWQAAMDQALDHLEAYLWDKALGATGQQDRADGGKAPVIDEKVAIFLLKAHRPEIFGDGKRRPTSLRKGKTLSPRARLLKKLDQMGDHAPTKD</sequence>
<dbReference type="RefSeq" id="WP_099472475.1">
    <property type="nucleotide sequence ID" value="NZ_CP041025.1"/>
</dbReference>
<keyword evidence="3" id="KW-1185">Reference proteome</keyword>
<accession>A0A2G4YRF7</accession>
<proteinExistence type="predicted"/>
<dbReference type="EMBL" id="PDEM01000020">
    <property type="protein sequence ID" value="PHZ84903.1"/>
    <property type="molecule type" value="Genomic_DNA"/>
</dbReference>
<evidence type="ECO:0000313" key="2">
    <source>
        <dbReference type="EMBL" id="PHZ84903.1"/>
    </source>
</evidence>
<protein>
    <recommendedName>
        <fullName evidence="4">Terminase</fullName>
    </recommendedName>
</protein>
<gene>
    <name evidence="2" type="ORF">CRD36_09260</name>
</gene>
<evidence type="ECO:0000256" key="1">
    <source>
        <dbReference type="SAM" id="MobiDB-lite"/>
    </source>
</evidence>
<dbReference type="Proteomes" id="UP000229730">
    <property type="component" value="Unassembled WGS sequence"/>
</dbReference>